<proteinExistence type="inferred from homology"/>
<dbReference type="PROSITE" id="PS00061">
    <property type="entry name" value="ADH_SHORT"/>
    <property type="match status" value="1"/>
</dbReference>
<dbReference type="PRINTS" id="PR00081">
    <property type="entry name" value="GDHRDH"/>
</dbReference>
<comment type="caution">
    <text evidence="5">The sequence shown here is derived from an EMBL/GenBank/DDBJ whole genome shotgun (WGS) entry which is preliminary data.</text>
</comment>
<dbReference type="SUPFAM" id="SSF51735">
    <property type="entry name" value="NAD(P)-binding Rossmann-fold domains"/>
    <property type="match status" value="1"/>
</dbReference>
<dbReference type="CDD" id="cd05233">
    <property type="entry name" value="SDR_c"/>
    <property type="match status" value="1"/>
</dbReference>
<keyword evidence="6" id="KW-1185">Reference proteome</keyword>
<evidence type="ECO:0000256" key="2">
    <source>
        <dbReference type="ARBA" id="ARBA00022857"/>
    </source>
</evidence>
<evidence type="ECO:0000256" key="3">
    <source>
        <dbReference type="ARBA" id="ARBA00023002"/>
    </source>
</evidence>
<name>A0A8H5B2P8_9AGAR</name>
<dbReference type="EMBL" id="JAACJJ010000043">
    <property type="protein sequence ID" value="KAF5315465.1"/>
    <property type="molecule type" value="Genomic_DNA"/>
</dbReference>
<protein>
    <recommendedName>
        <fullName evidence="7">Short-chain dehydrogenase/reductase SDR</fullName>
    </recommendedName>
</protein>
<dbReference type="OrthoDB" id="1933717at2759"/>
<dbReference type="PRINTS" id="PR00080">
    <property type="entry name" value="SDRFAMILY"/>
</dbReference>
<evidence type="ECO:0000256" key="1">
    <source>
        <dbReference type="ARBA" id="ARBA00006484"/>
    </source>
</evidence>
<dbReference type="Pfam" id="PF00106">
    <property type="entry name" value="adh_short"/>
    <property type="match status" value="1"/>
</dbReference>
<comment type="similarity">
    <text evidence="1 4">Belongs to the short-chain dehydrogenases/reductases (SDR) family.</text>
</comment>
<accession>A0A8H5B2P8</accession>
<evidence type="ECO:0000313" key="6">
    <source>
        <dbReference type="Proteomes" id="UP000567179"/>
    </source>
</evidence>
<gene>
    <name evidence="5" type="ORF">D9619_007027</name>
</gene>
<evidence type="ECO:0008006" key="7">
    <source>
        <dbReference type="Google" id="ProtNLM"/>
    </source>
</evidence>
<dbReference type="Proteomes" id="UP000567179">
    <property type="component" value="Unassembled WGS sequence"/>
</dbReference>
<keyword evidence="3" id="KW-0560">Oxidoreductase</keyword>
<evidence type="ECO:0000256" key="4">
    <source>
        <dbReference type="RuleBase" id="RU000363"/>
    </source>
</evidence>
<evidence type="ECO:0000313" key="5">
    <source>
        <dbReference type="EMBL" id="KAF5315465.1"/>
    </source>
</evidence>
<keyword evidence="2" id="KW-0521">NADP</keyword>
<dbReference type="AlphaFoldDB" id="A0A8H5B2P8"/>
<dbReference type="InterPro" id="IPR002347">
    <property type="entry name" value="SDR_fam"/>
</dbReference>
<reference evidence="5 6" key="1">
    <citation type="journal article" date="2020" name="ISME J.">
        <title>Uncovering the hidden diversity of litter-decomposition mechanisms in mushroom-forming fungi.</title>
        <authorList>
            <person name="Floudas D."/>
            <person name="Bentzer J."/>
            <person name="Ahren D."/>
            <person name="Johansson T."/>
            <person name="Persson P."/>
            <person name="Tunlid A."/>
        </authorList>
    </citation>
    <scope>NUCLEOTIDE SEQUENCE [LARGE SCALE GENOMIC DNA]</scope>
    <source>
        <strain evidence="5 6">CBS 101986</strain>
    </source>
</reference>
<dbReference type="PANTHER" id="PTHR43669">
    <property type="entry name" value="5-KETO-D-GLUCONATE 5-REDUCTASE"/>
    <property type="match status" value="1"/>
</dbReference>
<dbReference type="PANTHER" id="PTHR43669:SF3">
    <property type="entry name" value="ALCOHOL DEHYDROGENASE, PUTATIVE (AFU_ORTHOLOGUE AFUA_3G03445)-RELATED"/>
    <property type="match status" value="1"/>
</dbReference>
<sequence length="247" mass="25886">MASKVAVITGASSGIGQATAIALSTAGWKIVLTARRLGELQETAKRCPTETLVLAGDVTDEPFVKGIFDTAVAHFGRLDLLFNNAGVSSVQVPIEEVSLETFRTVIDVNLVGAFIATREAMRVFKAQRPSGGRIINNGSLSAHVPRPQSFPYACSKHGMTGLTKCTALDGREFGITCTQIDIGNAHTDMGGRHTVGALQPNGTIVPEPSIDVAHVANTIVHIASLPLDVAMLEVNIMAAGAPYVGRG</sequence>
<organism evidence="5 6">
    <name type="scientific">Psilocybe cf. subviscida</name>
    <dbReference type="NCBI Taxonomy" id="2480587"/>
    <lineage>
        <taxon>Eukaryota</taxon>
        <taxon>Fungi</taxon>
        <taxon>Dikarya</taxon>
        <taxon>Basidiomycota</taxon>
        <taxon>Agaricomycotina</taxon>
        <taxon>Agaricomycetes</taxon>
        <taxon>Agaricomycetidae</taxon>
        <taxon>Agaricales</taxon>
        <taxon>Agaricineae</taxon>
        <taxon>Strophariaceae</taxon>
        <taxon>Psilocybe</taxon>
    </lineage>
</organism>
<dbReference type="InterPro" id="IPR020904">
    <property type="entry name" value="Sc_DH/Rdtase_CS"/>
</dbReference>
<dbReference type="Gene3D" id="3.40.50.720">
    <property type="entry name" value="NAD(P)-binding Rossmann-like Domain"/>
    <property type="match status" value="1"/>
</dbReference>
<dbReference type="GO" id="GO:0016491">
    <property type="term" value="F:oxidoreductase activity"/>
    <property type="evidence" value="ECO:0007669"/>
    <property type="project" value="UniProtKB-KW"/>
</dbReference>
<dbReference type="InterPro" id="IPR036291">
    <property type="entry name" value="NAD(P)-bd_dom_sf"/>
</dbReference>